<proteinExistence type="predicted"/>
<dbReference type="RefSeq" id="WP_261295938.1">
    <property type="nucleotide sequence ID" value="NZ_JANQBK010000024.1"/>
</dbReference>
<protein>
    <submittedName>
        <fullName evidence="1">YdaU family protein</fullName>
    </submittedName>
</protein>
<comment type="caution">
    <text evidence="1">The sequence shown here is derived from an EMBL/GenBank/DDBJ whole genome shotgun (WGS) entry which is preliminary data.</text>
</comment>
<dbReference type="InterPro" id="IPR010781">
    <property type="entry name" value="DUF1376"/>
</dbReference>
<dbReference type="Proteomes" id="UP001595713">
    <property type="component" value="Unassembled WGS sequence"/>
</dbReference>
<evidence type="ECO:0000313" key="1">
    <source>
        <dbReference type="EMBL" id="MFC3579110.1"/>
    </source>
</evidence>
<keyword evidence="2" id="KW-1185">Reference proteome</keyword>
<accession>A0ABV7SQG5</accession>
<evidence type="ECO:0000313" key="2">
    <source>
        <dbReference type="Proteomes" id="UP001595713"/>
    </source>
</evidence>
<dbReference type="Pfam" id="PF07120">
    <property type="entry name" value="DUF1376"/>
    <property type="match status" value="1"/>
</dbReference>
<dbReference type="EMBL" id="JBHRXP010000001">
    <property type="protein sequence ID" value="MFC3579110.1"/>
    <property type="molecule type" value="Genomic_DNA"/>
</dbReference>
<sequence>MIDRPAPLTPPNCDLQDFPFMPLHVARLRDSDLAAEGHPEACWYAVLLWSASWHQLPAGSLPAADAVLARLCGLGRDLKTFRKHRADVLRGWIECDDGRLYHPVVAEQVISGWDRKRRQRHRTLCAAVRKHNERKPDEKRDSPDFEAWLSLECPGDVASLVTAMSRVTDPIVTRETASKRQGQGQGDYNTVAKATAAEAAAPPDSPDVAKAAEAHLWDAGKRFLQTRGVAKAQAGSVIGKWKGAHGTASVLEALGVAQREPDLVDPIPFIEKILRRRAGTEVGANTIGGVRMSSPC</sequence>
<reference evidence="2" key="1">
    <citation type="journal article" date="2019" name="Int. J. Syst. Evol. Microbiol.">
        <title>The Global Catalogue of Microorganisms (GCM) 10K type strain sequencing project: providing services to taxonomists for standard genome sequencing and annotation.</title>
        <authorList>
            <consortium name="The Broad Institute Genomics Platform"/>
            <consortium name="The Broad Institute Genome Sequencing Center for Infectious Disease"/>
            <person name="Wu L."/>
            <person name="Ma J."/>
        </authorList>
    </citation>
    <scope>NUCLEOTIDE SEQUENCE [LARGE SCALE GENOMIC DNA]</scope>
    <source>
        <strain evidence="2">KCTC 42739</strain>
    </source>
</reference>
<name>A0ABV7SQG5_9SPHN</name>
<organism evidence="1 2">
    <name type="scientific">Sphingomonas hylomeconis</name>
    <dbReference type="NCBI Taxonomy" id="1395958"/>
    <lineage>
        <taxon>Bacteria</taxon>
        <taxon>Pseudomonadati</taxon>
        <taxon>Pseudomonadota</taxon>
        <taxon>Alphaproteobacteria</taxon>
        <taxon>Sphingomonadales</taxon>
        <taxon>Sphingomonadaceae</taxon>
        <taxon>Sphingomonas</taxon>
    </lineage>
</organism>
<gene>
    <name evidence="1" type="ORF">ACFONA_02945</name>
</gene>